<protein>
    <recommendedName>
        <fullName evidence="6">C2H2-type domain-containing protein</fullName>
    </recommendedName>
</protein>
<keyword evidence="1" id="KW-0479">Metal-binding</keyword>
<dbReference type="GO" id="GO:0000978">
    <property type="term" value="F:RNA polymerase II cis-regulatory region sequence-specific DNA binding"/>
    <property type="evidence" value="ECO:0007669"/>
    <property type="project" value="TreeGrafter"/>
</dbReference>
<dbReference type="PANTHER" id="PTHR23235:SF120">
    <property type="entry name" value="KRUPPEL-LIKE FACTOR 15"/>
    <property type="match status" value="1"/>
</dbReference>
<reference evidence="7 8" key="1">
    <citation type="journal article" date="2022" name="Nat. Ecol. Evol.">
        <title>A masculinizing supergene underlies an exaggerated male reproductive morph in a spider.</title>
        <authorList>
            <person name="Hendrickx F."/>
            <person name="De Corte Z."/>
            <person name="Sonet G."/>
            <person name="Van Belleghem S.M."/>
            <person name="Kostlbacher S."/>
            <person name="Vangestel C."/>
        </authorList>
    </citation>
    <scope>NUCLEOTIDE SEQUENCE [LARGE SCALE GENOMIC DNA]</scope>
    <source>
        <strain evidence="7">W744_W776</strain>
    </source>
</reference>
<name>A0AAV6VM98_9ARAC</name>
<keyword evidence="3" id="KW-0862">Zinc</keyword>
<feature type="compositionally biased region" description="Polar residues" evidence="5">
    <location>
        <begin position="35"/>
        <end position="45"/>
    </location>
</feature>
<dbReference type="SUPFAM" id="SSF57667">
    <property type="entry name" value="beta-beta-alpha zinc fingers"/>
    <property type="match status" value="1"/>
</dbReference>
<dbReference type="SMART" id="SM00355">
    <property type="entry name" value="ZnF_C2H2"/>
    <property type="match status" value="2"/>
</dbReference>
<evidence type="ECO:0000259" key="6">
    <source>
        <dbReference type="PROSITE" id="PS50157"/>
    </source>
</evidence>
<dbReference type="AlphaFoldDB" id="A0AAV6VM98"/>
<dbReference type="InterPro" id="IPR036236">
    <property type="entry name" value="Znf_C2H2_sf"/>
</dbReference>
<feature type="compositionally biased region" description="Basic and acidic residues" evidence="5">
    <location>
        <begin position="18"/>
        <end position="34"/>
    </location>
</feature>
<keyword evidence="8" id="KW-1185">Reference proteome</keyword>
<sequence length="103" mass="11949">MEELSNNFDTSASLGTIPEEHRKTPCRMQTDRGSTRCSSTSNSKNRPVVRRHMCPLCQSRYKKKCHLMVHLRVHTGEKPYSCITCGKAFSRSHNLHRHERTHL</sequence>
<dbReference type="GO" id="GO:0000981">
    <property type="term" value="F:DNA-binding transcription factor activity, RNA polymerase II-specific"/>
    <property type="evidence" value="ECO:0007669"/>
    <property type="project" value="TreeGrafter"/>
</dbReference>
<evidence type="ECO:0000313" key="7">
    <source>
        <dbReference type="EMBL" id="KAG8197774.1"/>
    </source>
</evidence>
<dbReference type="EMBL" id="JAFNEN010000051">
    <property type="protein sequence ID" value="KAG8197774.1"/>
    <property type="molecule type" value="Genomic_DNA"/>
</dbReference>
<dbReference type="Gene3D" id="3.30.160.60">
    <property type="entry name" value="Classic Zinc Finger"/>
    <property type="match status" value="2"/>
</dbReference>
<evidence type="ECO:0000256" key="2">
    <source>
        <dbReference type="ARBA" id="ARBA00022771"/>
    </source>
</evidence>
<evidence type="ECO:0000256" key="5">
    <source>
        <dbReference type="SAM" id="MobiDB-lite"/>
    </source>
</evidence>
<dbReference type="FunFam" id="3.30.160.60:FF:002343">
    <property type="entry name" value="Zinc finger protein 33A"/>
    <property type="match status" value="1"/>
</dbReference>
<dbReference type="PANTHER" id="PTHR23235">
    <property type="entry name" value="KRUEPPEL-LIKE TRANSCRIPTION FACTOR"/>
    <property type="match status" value="1"/>
</dbReference>
<keyword evidence="2 4" id="KW-0863">Zinc-finger</keyword>
<feature type="domain" description="C2H2-type" evidence="6">
    <location>
        <begin position="80"/>
        <end position="103"/>
    </location>
</feature>
<evidence type="ECO:0000313" key="8">
    <source>
        <dbReference type="Proteomes" id="UP000827092"/>
    </source>
</evidence>
<proteinExistence type="predicted"/>
<dbReference type="InterPro" id="IPR013087">
    <property type="entry name" value="Znf_C2H2_type"/>
</dbReference>
<dbReference type="Pfam" id="PF00096">
    <property type="entry name" value="zf-C2H2"/>
    <property type="match status" value="1"/>
</dbReference>
<comment type="caution">
    <text evidence="7">The sequence shown here is derived from an EMBL/GenBank/DDBJ whole genome shotgun (WGS) entry which is preliminary data.</text>
</comment>
<accession>A0AAV6VM98</accession>
<organism evidence="7 8">
    <name type="scientific">Oedothorax gibbosus</name>
    <dbReference type="NCBI Taxonomy" id="931172"/>
    <lineage>
        <taxon>Eukaryota</taxon>
        <taxon>Metazoa</taxon>
        <taxon>Ecdysozoa</taxon>
        <taxon>Arthropoda</taxon>
        <taxon>Chelicerata</taxon>
        <taxon>Arachnida</taxon>
        <taxon>Araneae</taxon>
        <taxon>Araneomorphae</taxon>
        <taxon>Entelegynae</taxon>
        <taxon>Araneoidea</taxon>
        <taxon>Linyphiidae</taxon>
        <taxon>Erigoninae</taxon>
        <taxon>Oedothorax</taxon>
    </lineage>
</organism>
<dbReference type="GO" id="GO:0008270">
    <property type="term" value="F:zinc ion binding"/>
    <property type="evidence" value="ECO:0007669"/>
    <property type="project" value="UniProtKB-KW"/>
</dbReference>
<feature type="compositionally biased region" description="Polar residues" evidence="5">
    <location>
        <begin position="1"/>
        <end position="14"/>
    </location>
</feature>
<evidence type="ECO:0000256" key="3">
    <source>
        <dbReference type="ARBA" id="ARBA00022833"/>
    </source>
</evidence>
<feature type="region of interest" description="Disordered" evidence="5">
    <location>
        <begin position="1"/>
        <end position="45"/>
    </location>
</feature>
<dbReference type="Proteomes" id="UP000827092">
    <property type="component" value="Unassembled WGS sequence"/>
</dbReference>
<dbReference type="PROSITE" id="PS50157">
    <property type="entry name" value="ZINC_FINGER_C2H2_2"/>
    <property type="match status" value="2"/>
</dbReference>
<evidence type="ECO:0000256" key="1">
    <source>
        <dbReference type="ARBA" id="ARBA00022723"/>
    </source>
</evidence>
<dbReference type="PROSITE" id="PS00028">
    <property type="entry name" value="ZINC_FINGER_C2H2_1"/>
    <property type="match status" value="2"/>
</dbReference>
<feature type="domain" description="C2H2-type" evidence="6">
    <location>
        <begin position="52"/>
        <end position="79"/>
    </location>
</feature>
<evidence type="ECO:0000256" key="4">
    <source>
        <dbReference type="PROSITE-ProRule" id="PRU00042"/>
    </source>
</evidence>
<gene>
    <name evidence="7" type="ORF">JTE90_006815</name>
</gene>